<dbReference type="AlphaFoldDB" id="A0AAP0Q0N0"/>
<feature type="region of interest" description="Disordered" evidence="1">
    <location>
        <begin position="1"/>
        <end position="25"/>
    </location>
</feature>
<evidence type="ECO:0000313" key="2">
    <source>
        <dbReference type="EMBL" id="KAK9162983.1"/>
    </source>
</evidence>
<keyword evidence="3" id="KW-1185">Reference proteome</keyword>
<evidence type="ECO:0000313" key="3">
    <source>
        <dbReference type="Proteomes" id="UP001420932"/>
    </source>
</evidence>
<accession>A0AAP0Q0N0</accession>
<dbReference type="Proteomes" id="UP001420932">
    <property type="component" value="Unassembled WGS sequence"/>
</dbReference>
<gene>
    <name evidence="2" type="ORF">Syun_003885</name>
</gene>
<name>A0AAP0Q0N0_9MAGN</name>
<feature type="compositionally biased region" description="Basic and acidic residues" evidence="1">
    <location>
        <begin position="11"/>
        <end position="23"/>
    </location>
</feature>
<reference evidence="2 3" key="1">
    <citation type="submission" date="2024-01" db="EMBL/GenBank/DDBJ databases">
        <title>Genome assemblies of Stephania.</title>
        <authorList>
            <person name="Yang L."/>
        </authorList>
    </citation>
    <scope>NUCLEOTIDE SEQUENCE [LARGE SCALE GENOMIC DNA]</scope>
    <source>
        <strain evidence="2">YNDBR</strain>
        <tissue evidence="2">Leaf</tissue>
    </source>
</reference>
<sequence length="146" mass="15517">MVAANAARRPRGGEAEGAERDSEVEPCEAMQMREMGVPVYIRTSLFISRAHIVFVGASNVEASQQLDMAVCHDPACVFSPYDTTANVGGISKLGYQIILGTGVIKIVVPICALDWISDPISGHCLCHQPSDGTYANDLTVLATAAH</sequence>
<evidence type="ECO:0000256" key="1">
    <source>
        <dbReference type="SAM" id="MobiDB-lite"/>
    </source>
</evidence>
<organism evidence="2 3">
    <name type="scientific">Stephania yunnanensis</name>
    <dbReference type="NCBI Taxonomy" id="152371"/>
    <lineage>
        <taxon>Eukaryota</taxon>
        <taxon>Viridiplantae</taxon>
        <taxon>Streptophyta</taxon>
        <taxon>Embryophyta</taxon>
        <taxon>Tracheophyta</taxon>
        <taxon>Spermatophyta</taxon>
        <taxon>Magnoliopsida</taxon>
        <taxon>Ranunculales</taxon>
        <taxon>Menispermaceae</taxon>
        <taxon>Menispermoideae</taxon>
        <taxon>Cissampelideae</taxon>
        <taxon>Stephania</taxon>
    </lineage>
</organism>
<dbReference type="EMBL" id="JBBNAF010000002">
    <property type="protein sequence ID" value="KAK9162983.1"/>
    <property type="molecule type" value="Genomic_DNA"/>
</dbReference>
<comment type="caution">
    <text evidence="2">The sequence shown here is derived from an EMBL/GenBank/DDBJ whole genome shotgun (WGS) entry which is preliminary data.</text>
</comment>
<proteinExistence type="predicted"/>
<protein>
    <submittedName>
        <fullName evidence="2">Uncharacterized protein</fullName>
    </submittedName>
</protein>